<dbReference type="PROSITE" id="PS51635">
    <property type="entry name" value="PNPLA"/>
    <property type="match status" value="1"/>
</dbReference>
<feature type="active site" description="Proton acceptor" evidence="4">
    <location>
        <position position="160"/>
    </location>
</feature>
<dbReference type="PANTHER" id="PTHR14226:SF78">
    <property type="entry name" value="SLR0060 PROTEIN"/>
    <property type="match status" value="1"/>
</dbReference>
<feature type="domain" description="PNPLA" evidence="5">
    <location>
        <begin position="15"/>
        <end position="173"/>
    </location>
</feature>
<dbReference type="AlphaFoldDB" id="A0A315ZWA9"/>
<dbReference type="InterPro" id="IPR016035">
    <property type="entry name" value="Acyl_Trfase/lysoPLipase"/>
</dbReference>
<evidence type="ECO:0000313" key="7">
    <source>
        <dbReference type="Proteomes" id="UP000245535"/>
    </source>
</evidence>
<name>A0A315ZWA9_SEDFL</name>
<evidence type="ECO:0000256" key="3">
    <source>
        <dbReference type="ARBA" id="ARBA00023098"/>
    </source>
</evidence>
<dbReference type="Gene3D" id="3.40.1090.10">
    <property type="entry name" value="Cytosolic phospholipase A2 catalytic domain"/>
    <property type="match status" value="2"/>
</dbReference>
<evidence type="ECO:0000256" key="2">
    <source>
        <dbReference type="ARBA" id="ARBA00022963"/>
    </source>
</evidence>
<accession>A0A315ZWA9</accession>
<dbReference type="GO" id="GO:0016042">
    <property type="term" value="P:lipid catabolic process"/>
    <property type="evidence" value="ECO:0007669"/>
    <property type="project" value="UniProtKB-UniRule"/>
</dbReference>
<organism evidence="6 7">
    <name type="scientific">Sediminitomix flava</name>
    <dbReference type="NCBI Taxonomy" id="379075"/>
    <lineage>
        <taxon>Bacteria</taxon>
        <taxon>Pseudomonadati</taxon>
        <taxon>Bacteroidota</taxon>
        <taxon>Cytophagia</taxon>
        <taxon>Cytophagales</taxon>
        <taxon>Flammeovirgaceae</taxon>
        <taxon>Sediminitomix</taxon>
    </lineage>
</organism>
<keyword evidence="2 4" id="KW-0442">Lipid degradation</keyword>
<dbReference type="Proteomes" id="UP000245535">
    <property type="component" value="Unassembled WGS sequence"/>
</dbReference>
<dbReference type="PANTHER" id="PTHR14226">
    <property type="entry name" value="NEUROPATHY TARGET ESTERASE/SWISS CHEESE D.MELANOGASTER"/>
    <property type="match status" value="1"/>
</dbReference>
<evidence type="ECO:0000313" key="6">
    <source>
        <dbReference type="EMBL" id="PWJ40973.1"/>
    </source>
</evidence>
<evidence type="ECO:0000259" key="5">
    <source>
        <dbReference type="PROSITE" id="PS51635"/>
    </source>
</evidence>
<keyword evidence="1 4" id="KW-0378">Hydrolase</keyword>
<dbReference type="Pfam" id="PF01734">
    <property type="entry name" value="Patatin"/>
    <property type="match status" value="1"/>
</dbReference>
<keyword evidence="3 4" id="KW-0443">Lipid metabolism</keyword>
<evidence type="ECO:0000256" key="4">
    <source>
        <dbReference type="PROSITE-ProRule" id="PRU01161"/>
    </source>
</evidence>
<sequence>MLSRLMRGKKYKLGLALSGGGAKGLAHIGIIKYLVETERIPEIIAGTSAGSLVGTLFAAGNSIEKIQDFFYSNSLFSWSYFSTNQAGLIDPAKLRKLLEPYFPEDNFEALQIPVKIVATDMLQGKVKVFEEGSVIDSVLASIAYPFVFAPMKIGNTIYSDGGILNHFPADLIHKDCKKLIGVYVSPDEQKTEEDLKNVRQIVIRAMELMGVEAERKKFDLCHDMFYMDELLGYTTFDTRNEILDEIIDIGYQSAKSHYEKDHVTT</sequence>
<dbReference type="GO" id="GO:0016787">
    <property type="term" value="F:hydrolase activity"/>
    <property type="evidence" value="ECO:0007669"/>
    <property type="project" value="UniProtKB-UniRule"/>
</dbReference>
<evidence type="ECO:0000256" key="1">
    <source>
        <dbReference type="ARBA" id="ARBA00022801"/>
    </source>
</evidence>
<dbReference type="InterPro" id="IPR002641">
    <property type="entry name" value="PNPLA_dom"/>
</dbReference>
<dbReference type="SUPFAM" id="SSF52151">
    <property type="entry name" value="FabD/lysophospholipase-like"/>
    <property type="match status" value="1"/>
</dbReference>
<gene>
    <name evidence="6" type="ORF">BC781_104239</name>
</gene>
<comment type="caution">
    <text evidence="6">The sequence shown here is derived from an EMBL/GenBank/DDBJ whole genome shotgun (WGS) entry which is preliminary data.</text>
</comment>
<feature type="short sequence motif" description="GXGXXG" evidence="4">
    <location>
        <begin position="19"/>
        <end position="24"/>
    </location>
</feature>
<keyword evidence="7" id="KW-1185">Reference proteome</keyword>
<proteinExistence type="predicted"/>
<feature type="active site" description="Nucleophile" evidence="4">
    <location>
        <position position="48"/>
    </location>
</feature>
<dbReference type="EMBL" id="QGDO01000004">
    <property type="protein sequence ID" value="PWJ40973.1"/>
    <property type="molecule type" value="Genomic_DNA"/>
</dbReference>
<protein>
    <submittedName>
        <fullName evidence="6">NTE family protein</fullName>
    </submittedName>
</protein>
<feature type="short sequence motif" description="GXSXG" evidence="4">
    <location>
        <begin position="46"/>
        <end position="50"/>
    </location>
</feature>
<feature type="short sequence motif" description="DGA/G" evidence="4">
    <location>
        <begin position="160"/>
        <end position="162"/>
    </location>
</feature>
<reference evidence="6 7" key="1">
    <citation type="submission" date="2018-03" db="EMBL/GenBank/DDBJ databases">
        <title>Genomic Encyclopedia of Archaeal and Bacterial Type Strains, Phase II (KMG-II): from individual species to whole genera.</title>
        <authorList>
            <person name="Goeker M."/>
        </authorList>
    </citation>
    <scope>NUCLEOTIDE SEQUENCE [LARGE SCALE GENOMIC DNA]</scope>
    <source>
        <strain evidence="6 7">DSM 28229</strain>
    </source>
</reference>
<dbReference type="InterPro" id="IPR050301">
    <property type="entry name" value="NTE"/>
</dbReference>
<dbReference type="CDD" id="cd07205">
    <property type="entry name" value="Pat_PNPLA6_PNPLA7_NTE1_like"/>
    <property type="match status" value="1"/>
</dbReference>